<dbReference type="EMBL" id="CP002568">
    <property type="protein sequence ID" value="ADZ68921.1"/>
    <property type="molecule type" value="Genomic_DNA"/>
</dbReference>
<evidence type="ECO:0000313" key="3">
    <source>
        <dbReference type="Proteomes" id="UP000008130"/>
    </source>
</evidence>
<organism evidence="2 3">
    <name type="scientific">Polymorphum gilvum (strain LMG 25793 / CGMCC 1.9160 / SL003B-26A1)</name>
    <dbReference type="NCBI Taxonomy" id="991905"/>
    <lineage>
        <taxon>Bacteria</taxon>
        <taxon>Pseudomonadati</taxon>
        <taxon>Pseudomonadota</taxon>
        <taxon>Alphaproteobacteria</taxon>
        <taxon>Rhodobacterales</taxon>
        <taxon>Paracoccaceae</taxon>
        <taxon>Polymorphum</taxon>
    </lineage>
</organism>
<name>F2J3T9_POLGS</name>
<keyword evidence="1" id="KW-0472">Membrane</keyword>
<dbReference type="AlphaFoldDB" id="F2J3T9"/>
<dbReference type="RefSeq" id="WP_013651245.1">
    <property type="nucleotide sequence ID" value="NC_015259.1"/>
</dbReference>
<keyword evidence="3" id="KW-1185">Reference proteome</keyword>
<evidence type="ECO:0000256" key="1">
    <source>
        <dbReference type="SAM" id="Phobius"/>
    </source>
</evidence>
<sequence length="73" mass="8632">MDGSLIIAALIAAPFCYLFLRWYLPRLPKRKTWREQFEEGRSASKAETDRIVEQARQYQELRDRAKQEKDGSV</sequence>
<proteinExistence type="predicted"/>
<evidence type="ECO:0000313" key="2">
    <source>
        <dbReference type="EMBL" id="ADZ68921.1"/>
    </source>
</evidence>
<gene>
    <name evidence="2" type="ordered locus">SL003B_0486</name>
</gene>
<protein>
    <submittedName>
        <fullName evidence="2">Uncharacterized protein</fullName>
    </submittedName>
</protein>
<accession>F2J3T9</accession>
<keyword evidence="1" id="KW-1133">Transmembrane helix</keyword>
<feature type="transmembrane region" description="Helical" evidence="1">
    <location>
        <begin position="6"/>
        <end position="24"/>
    </location>
</feature>
<reference evidence="2 3" key="1">
    <citation type="journal article" date="2011" name="J. Bacteriol.">
        <title>Complete genome sequence of Polymorphum gilvum SL003B-26A1T, a crude oil-degrading bacterium from oil-polluted saline soil.</title>
        <authorList>
            <person name="Li S.G."/>
            <person name="Tang Y.Q."/>
            <person name="Nie Y."/>
            <person name="Cai M."/>
            <person name="Wu X.L."/>
        </authorList>
    </citation>
    <scope>NUCLEOTIDE SEQUENCE [LARGE SCALE GENOMIC DNA]</scope>
    <source>
        <strain evidence="3">LMG 25793 / CGMCC 1.9160 / SL003B-26A1</strain>
    </source>
</reference>
<dbReference type="Proteomes" id="UP000008130">
    <property type="component" value="Chromosome"/>
</dbReference>
<keyword evidence="1" id="KW-0812">Transmembrane</keyword>
<dbReference type="HOGENOM" id="CLU_2701629_0_0_5"/>
<dbReference type="KEGG" id="pgv:SL003B_0486"/>